<reference evidence="2" key="4">
    <citation type="submission" date="2025-09" db="UniProtKB">
        <authorList>
            <consortium name="Ensembl"/>
        </authorList>
    </citation>
    <scope>IDENTIFICATION</scope>
</reference>
<keyword evidence="3" id="KW-1185">Reference proteome</keyword>
<dbReference type="Ensembl" id="ENSCINT00000023105.2">
    <property type="protein sequence ID" value="ENSCINP00000022859.2"/>
    <property type="gene ID" value="ENSCING00000012167.2"/>
</dbReference>
<dbReference type="Pfam" id="PF00059">
    <property type="entry name" value="Lectin_C"/>
    <property type="match status" value="1"/>
</dbReference>
<reference evidence="3" key="1">
    <citation type="journal article" date="2002" name="Science">
        <title>The draft genome of Ciona intestinalis: insights into chordate and vertebrate origins.</title>
        <authorList>
            <person name="Dehal P."/>
            <person name="Satou Y."/>
            <person name="Campbell R.K."/>
            <person name="Chapman J."/>
            <person name="Degnan B."/>
            <person name="De Tomaso A."/>
            <person name="Davidson B."/>
            <person name="Di Gregorio A."/>
            <person name="Gelpke M."/>
            <person name="Goodstein D.M."/>
            <person name="Harafuji N."/>
            <person name="Hastings K.E."/>
            <person name="Ho I."/>
            <person name="Hotta K."/>
            <person name="Huang W."/>
            <person name="Kawashima T."/>
            <person name="Lemaire P."/>
            <person name="Martinez D."/>
            <person name="Meinertzhagen I.A."/>
            <person name="Necula S."/>
            <person name="Nonaka M."/>
            <person name="Putnam N."/>
            <person name="Rash S."/>
            <person name="Saiga H."/>
            <person name="Satake M."/>
            <person name="Terry A."/>
            <person name="Yamada L."/>
            <person name="Wang H.G."/>
            <person name="Awazu S."/>
            <person name="Azumi K."/>
            <person name="Boore J."/>
            <person name="Branno M."/>
            <person name="Chin-Bow S."/>
            <person name="DeSantis R."/>
            <person name="Doyle S."/>
            <person name="Francino P."/>
            <person name="Keys D.N."/>
            <person name="Haga S."/>
            <person name="Hayashi H."/>
            <person name="Hino K."/>
            <person name="Imai K.S."/>
            <person name="Inaba K."/>
            <person name="Kano S."/>
            <person name="Kobayashi K."/>
            <person name="Kobayashi M."/>
            <person name="Lee B.I."/>
            <person name="Makabe K.W."/>
            <person name="Manohar C."/>
            <person name="Matassi G."/>
            <person name="Medina M."/>
            <person name="Mochizuki Y."/>
            <person name="Mount S."/>
            <person name="Morishita T."/>
            <person name="Miura S."/>
            <person name="Nakayama A."/>
            <person name="Nishizaka S."/>
            <person name="Nomoto H."/>
            <person name="Ohta F."/>
            <person name="Oishi K."/>
            <person name="Rigoutsos I."/>
            <person name="Sano M."/>
            <person name="Sasaki A."/>
            <person name="Sasakura Y."/>
            <person name="Shoguchi E."/>
            <person name="Shin-i T."/>
            <person name="Spagnuolo A."/>
            <person name="Stainier D."/>
            <person name="Suzuki M.M."/>
            <person name="Tassy O."/>
            <person name="Takatori N."/>
            <person name="Tokuoka M."/>
            <person name="Yagi K."/>
            <person name="Yoshizaki F."/>
            <person name="Wada S."/>
            <person name="Zhang C."/>
            <person name="Hyatt P.D."/>
            <person name="Larimer F."/>
            <person name="Detter C."/>
            <person name="Doggett N."/>
            <person name="Glavina T."/>
            <person name="Hawkins T."/>
            <person name="Richardson P."/>
            <person name="Lucas S."/>
            <person name="Kohara Y."/>
            <person name="Levine M."/>
            <person name="Satoh N."/>
            <person name="Rokhsar D.S."/>
        </authorList>
    </citation>
    <scope>NUCLEOTIDE SEQUENCE [LARGE SCALE GENOMIC DNA]</scope>
</reference>
<dbReference type="InParanoid" id="F6UHK4"/>
<dbReference type="AlphaFoldDB" id="F6UHK4"/>
<protein>
    <recommendedName>
        <fullName evidence="1">C-type lectin domain-containing protein</fullName>
    </recommendedName>
</protein>
<dbReference type="InterPro" id="IPR016186">
    <property type="entry name" value="C-type_lectin-like/link_sf"/>
</dbReference>
<name>F6UHK4_CIOIN</name>
<evidence type="ECO:0000313" key="3">
    <source>
        <dbReference type="Proteomes" id="UP000008144"/>
    </source>
</evidence>
<dbReference type="PROSITE" id="PS50041">
    <property type="entry name" value="C_TYPE_LECTIN_2"/>
    <property type="match status" value="1"/>
</dbReference>
<organism evidence="2 3">
    <name type="scientific">Ciona intestinalis</name>
    <name type="common">Transparent sea squirt</name>
    <name type="synonym">Ascidia intestinalis</name>
    <dbReference type="NCBI Taxonomy" id="7719"/>
    <lineage>
        <taxon>Eukaryota</taxon>
        <taxon>Metazoa</taxon>
        <taxon>Chordata</taxon>
        <taxon>Tunicata</taxon>
        <taxon>Ascidiacea</taxon>
        <taxon>Phlebobranchia</taxon>
        <taxon>Cionidae</taxon>
        <taxon>Ciona</taxon>
    </lineage>
</organism>
<dbReference type="InterPro" id="IPR001304">
    <property type="entry name" value="C-type_lectin-like"/>
</dbReference>
<dbReference type="SUPFAM" id="SSF56436">
    <property type="entry name" value="C-type lectin-like"/>
    <property type="match status" value="1"/>
</dbReference>
<dbReference type="SMART" id="SM00034">
    <property type="entry name" value="CLECT"/>
    <property type="match status" value="1"/>
</dbReference>
<evidence type="ECO:0000313" key="2">
    <source>
        <dbReference type="Ensembl" id="ENSCINP00000022859.2"/>
    </source>
</evidence>
<dbReference type="EMBL" id="EAAA01002191">
    <property type="status" value="NOT_ANNOTATED_CDS"/>
    <property type="molecule type" value="Genomic_DNA"/>
</dbReference>
<sequence length="129" mass="14413">MKLELGEGWKKGCPQGGVTNGTICYVAHREKANYTEAVERCEKDGGKLATIHDQTLLRTILSYLPPAPVLVDARFNIETGLWKTSDGEDASFLPWSINNKGTGGECVYAYGEGYSRWHCHALLYYLCMY</sequence>
<dbReference type="InterPro" id="IPR016187">
    <property type="entry name" value="CTDL_fold"/>
</dbReference>
<feature type="domain" description="C-type lectin" evidence="1">
    <location>
        <begin position="20"/>
        <end position="128"/>
    </location>
</feature>
<reference evidence="2" key="2">
    <citation type="journal article" date="2008" name="Genome Biol.">
        <title>Improved genome assembly and evidence-based global gene model set for the chordate Ciona intestinalis: new insight into intron and operon populations.</title>
        <authorList>
            <person name="Satou Y."/>
            <person name="Mineta K."/>
            <person name="Ogasawara M."/>
            <person name="Sasakura Y."/>
            <person name="Shoguchi E."/>
            <person name="Ueno K."/>
            <person name="Yamada L."/>
            <person name="Matsumoto J."/>
            <person name="Wasserscheid J."/>
            <person name="Dewar K."/>
            <person name="Wiley G.B."/>
            <person name="Macmil S.L."/>
            <person name="Roe B.A."/>
            <person name="Zeller R.W."/>
            <person name="Hastings K.E."/>
            <person name="Lemaire P."/>
            <person name="Lindquist E."/>
            <person name="Endo T."/>
            <person name="Hotta K."/>
            <person name="Inaba K."/>
        </authorList>
    </citation>
    <scope>NUCLEOTIDE SEQUENCE [LARGE SCALE GENOMIC DNA]</scope>
    <source>
        <strain evidence="2">wild type</strain>
    </source>
</reference>
<dbReference type="CDD" id="cd00037">
    <property type="entry name" value="CLECT"/>
    <property type="match status" value="1"/>
</dbReference>
<dbReference type="Gene3D" id="3.10.100.10">
    <property type="entry name" value="Mannose-Binding Protein A, subunit A"/>
    <property type="match status" value="1"/>
</dbReference>
<reference evidence="2" key="3">
    <citation type="submission" date="2025-08" db="UniProtKB">
        <authorList>
            <consortium name="Ensembl"/>
        </authorList>
    </citation>
    <scope>IDENTIFICATION</scope>
</reference>
<accession>F6UHK4</accession>
<proteinExistence type="predicted"/>
<evidence type="ECO:0000259" key="1">
    <source>
        <dbReference type="PROSITE" id="PS50041"/>
    </source>
</evidence>
<dbReference type="Proteomes" id="UP000008144">
    <property type="component" value="Chromosome 5"/>
</dbReference>
<dbReference type="HOGENOM" id="CLU_1948075_0_0_1"/>